<dbReference type="CDD" id="cd00082">
    <property type="entry name" value="HisKA"/>
    <property type="match status" value="1"/>
</dbReference>
<evidence type="ECO:0000256" key="1">
    <source>
        <dbReference type="ARBA" id="ARBA00000085"/>
    </source>
</evidence>
<keyword evidence="9 17" id="KW-0418">Kinase</keyword>
<dbReference type="EC" id="2.7.13.3" evidence="3"/>
<dbReference type="InterPro" id="IPR005467">
    <property type="entry name" value="His_kinase_dom"/>
</dbReference>
<feature type="transmembrane region" description="Helical" evidence="14">
    <location>
        <begin position="168"/>
        <end position="191"/>
    </location>
</feature>
<dbReference type="Gene3D" id="3.30.450.20">
    <property type="entry name" value="PAS domain"/>
    <property type="match status" value="1"/>
</dbReference>
<dbReference type="RefSeq" id="WP_078501542.1">
    <property type="nucleotide sequence ID" value="NZ_MSZX01000010.1"/>
</dbReference>
<keyword evidence="4" id="KW-1003">Cell membrane</keyword>
<dbReference type="InterPro" id="IPR036890">
    <property type="entry name" value="HATPase_C_sf"/>
</dbReference>
<keyword evidence="10" id="KW-0067">ATP-binding</keyword>
<dbReference type="SMART" id="SM00388">
    <property type="entry name" value="HisKA"/>
    <property type="match status" value="1"/>
</dbReference>
<feature type="transmembrane region" description="Helical" evidence="14">
    <location>
        <begin position="12"/>
        <end position="38"/>
    </location>
</feature>
<dbReference type="EMBL" id="MSZX01000010">
    <property type="protein sequence ID" value="OPA74628.1"/>
    <property type="molecule type" value="Genomic_DNA"/>
</dbReference>
<dbReference type="Pfam" id="PF00512">
    <property type="entry name" value="HisKA"/>
    <property type="match status" value="1"/>
</dbReference>
<comment type="caution">
    <text evidence="17">The sequence shown here is derived from an EMBL/GenBank/DDBJ whole genome shotgun (WGS) entry which is preliminary data.</text>
</comment>
<dbReference type="Gene3D" id="1.10.287.130">
    <property type="match status" value="1"/>
</dbReference>
<evidence type="ECO:0000259" key="16">
    <source>
        <dbReference type="PROSITE" id="PS50885"/>
    </source>
</evidence>
<keyword evidence="6" id="KW-0808">Transferase</keyword>
<dbReference type="Pfam" id="PF00672">
    <property type="entry name" value="HAMP"/>
    <property type="match status" value="1"/>
</dbReference>
<dbReference type="PROSITE" id="PS50885">
    <property type="entry name" value="HAMP"/>
    <property type="match status" value="1"/>
</dbReference>
<protein>
    <recommendedName>
        <fullName evidence="3">histidine kinase</fullName>
        <ecNumber evidence="3">2.7.13.3</ecNumber>
    </recommendedName>
</protein>
<keyword evidence="18" id="KW-1185">Reference proteome</keyword>
<comment type="catalytic activity">
    <reaction evidence="1">
        <text>ATP + protein L-histidine = ADP + protein N-phospho-L-histidine.</text>
        <dbReference type="EC" id="2.7.13.3"/>
    </reaction>
</comment>
<evidence type="ECO:0000256" key="11">
    <source>
        <dbReference type="ARBA" id="ARBA00022989"/>
    </source>
</evidence>
<keyword evidence="8" id="KW-0547">Nucleotide-binding</keyword>
<dbReference type="SUPFAM" id="SSF158472">
    <property type="entry name" value="HAMP domain-like"/>
    <property type="match status" value="1"/>
</dbReference>
<dbReference type="GO" id="GO:0005886">
    <property type="term" value="C:plasma membrane"/>
    <property type="evidence" value="ECO:0007669"/>
    <property type="project" value="UniProtKB-SubCell"/>
</dbReference>
<dbReference type="GO" id="GO:0005524">
    <property type="term" value="F:ATP binding"/>
    <property type="evidence" value="ECO:0007669"/>
    <property type="project" value="UniProtKB-KW"/>
</dbReference>
<evidence type="ECO:0000256" key="13">
    <source>
        <dbReference type="ARBA" id="ARBA00023136"/>
    </source>
</evidence>
<sequence length="483" mass="53622">MFKKGLRRSVVMHYFIVVFLTIMIVEVIFMISIQAYYYNSISNVMTNQAYSSTSYYQKFIGTSYTENDTNYLPDLLKMFALENTELQILNTKGDVIISSSGFQVEKGLQTSDVIQAKNGSQSRWIGSQTSTGEQVMAVSTPLIDQGQTIYILRYVTSLEAINNKITSIILIAIGVGVVVLAVVLLISFGLANSIVKPINNITAFSGQMAKGRFDVRVEGDYRYELGELASSLNYMAEEIVRSDQVKNDFISSISHELRTPLTGIKGWTETLVSGNFSDPEETKLGMTIIAKETNRLIGLVEELLDFSRLQQKEVRLNQDPVDIVALLTETKLQVKTKADQKQVRLTLNVSGIPVPIIGDTNRLKQVFLNIIDNALKFSHTQSNIFIHIEYEPKECIITVRDTGIGIGEEHITKVTEKFYQVNPLGGGTGLGLAITRELVEQHGGRLSITSISGEGTSVIVSLPICDKVHDIIKDQAEEEELQA</sequence>
<dbReference type="PRINTS" id="PR00344">
    <property type="entry name" value="BCTRLSENSOR"/>
</dbReference>
<dbReference type="InterPro" id="IPR003660">
    <property type="entry name" value="HAMP_dom"/>
</dbReference>
<keyword evidence="13 14" id="KW-0472">Membrane</keyword>
<dbReference type="FunFam" id="3.30.565.10:FF:000006">
    <property type="entry name" value="Sensor histidine kinase WalK"/>
    <property type="match status" value="1"/>
</dbReference>
<dbReference type="InterPro" id="IPR004358">
    <property type="entry name" value="Sig_transdc_His_kin-like_C"/>
</dbReference>
<gene>
    <name evidence="17" type="ORF">BVG16_22975</name>
</gene>
<dbReference type="InterPro" id="IPR036097">
    <property type="entry name" value="HisK_dim/P_sf"/>
</dbReference>
<dbReference type="SUPFAM" id="SSF47384">
    <property type="entry name" value="Homodimeric domain of signal transducing histidine kinase"/>
    <property type="match status" value="1"/>
</dbReference>
<dbReference type="InterPro" id="IPR003594">
    <property type="entry name" value="HATPase_dom"/>
</dbReference>
<dbReference type="SMART" id="SM00387">
    <property type="entry name" value="HATPase_c"/>
    <property type="match status" value="1"/>
</dbReference>
<comment type="subcellular location">
    <subcellularLocation>
        <location evidence="2">Cell membrane</location>
        <topology evidence="2">Multi-pass membrane protein</topology>
    </subcellularLocation>
</comment>
<keyword evidence="7 14" id="KW-0812">Transmembrane</keyword>
<dbReference type="InterPro" id="IPR003661">
    <property type="entry name" value="HisK_dim/P_dom"/>
</dbReference>
<evidence type="ECO:0000256" key="9">
    <source>
        <dbReference type="ARBA" id="ARBA00022777"/>
    </source>
</evidence>
<evidence type="ECO:0000256" key="12">
    <source>
        <dbReference type="ARBA" id="ARBA00023012"/>
    </source>
</evidence>
<dbReference type="OrthoDB" id="2359336at2"/>
<evidence type="ECO:0000256" key="14">
    <source>
        <dbReference type="SAM" id="Phobius"/>
    </source>
</evidence>
<evidence type="ECO:0000259" key="15">
    <source>
        <dbReference type="PROSITE" id="PS50109"/>
    </source>
</evidence>
<dbReference type="CDD" id="cd06225">
    <property type="entry name" value="HAMP"/>
    <property type="match status" value="1"/>
</dbReference>
<dbReference type="CDD" id="cd00075">
    <property type="entry name" value="HATPase"/>
    <property type="match status" value="1"/>
</dbReference>
<dbReference type="PANTHER" id="PTHR45528">
    <property type="entry name" value="SENSOR HISTIDINE KINASE CPXA"/>
    <property type="match status" value="1"/>
</dbReference>
<dbReference type="Pfam" id="PF02518">
    <property type="entry name" value="HATPase_c"/>
    <property type="match status" value="1"/>
</dbReference>
<keyword evidence="11 14" id="KW-1133">Transmembrane helix</keyword>
<evidence type="ECO:0000256" key="10">
    <source>
        <dbReference type="ARBA" id="ARBA00022840"/>
    </source>
</evidence>
<dbReference type="FunFam" id="1.10.287.130:FF:000001">
    <property type="entry name" value="Two-component sensor histidine kinase"/>
    <property type="match status" value="1"/>
</dbReference>
<dbReference type="GO" id="GO:0000155">
    <property type="term" value="F:phosphorelay sensor kinase activity"/>
    <property type="evidence" value="ECO:0007669"/>
    <property type="project" value="InterPro"/>
</dbReference>
<evidence type="ECO:0000256" key="8">
    <source>
        <dbReference type="ARBA" id="ARBA00022741"/>
    </source>
</evidence>
<proteinExistence type="predicted"/>
<evidence type="ECO:0000256" key="5">
    <source>
        <dbReference type="ARBA" id="ARBA00022553"/>
    </source>
</evidence>
<accession>A0A1T2X405</accession>
<dbReference type="Proteomes" id="UP000190188">
    <property type="component" value="Unassembled WGS sequence"/>
</dbReference>
<dbReference type="PROSITE" id="PS50109">
    <property type="entry name" value="HIS_KIN"/>
    <property type="match status" value="1"/>
</dbReference>
<evidence type="ECO:0000256" key="2">
    <source>
        <dbReference type="ARBA" id="ARBA00004651"/>
    </source>
</evidence>
<evidence type="ECO:0000256" key="4">
    <source>
        <dbReference type="ARBA" id="ARBA00022475"/>
    </source>
</evidence>
<dbReference type="Gene3D" id="3.30.565.10">
    <property type="entry name" value="Histidine kinase-like ATPase, C-terminal domain"/>
    <property type="match status" value="1"/>
</dbReference>
<dbReference type="SMART" id="SM00304">
    <property type="entry name" value="HAMP"/>
    <property type="match status" value="1"/>
</dbReference>
<evidence type="ECO:0000313" key="18">
    <source>
        <dbReference type="Proteomes" id="UP000190188"/>
    </source>
</evidence>
<organism evidence="17 18">
    <name type="scientific">Paenibacillus selenitireducens</name>
    <dbReference type="NCBI Taxonomy" id="1324314"/>
    <lineage>
        <taxon>Bacteria</taxon>
        <taxon>Bacillati</taxon>
        <taxon>Bacillota</taxon>
        <taxon>Bacilli</taxon>
        <taxon>Bacillales</taxon>
        <taxon>Paenibacillaceae</taxon>
        <taxon>Paenibacillus</taxon>
    </lineage>
</organism>
<feature type="domain" description="HAMP" evidence="16">
    <location>
        <begin position="192"/>
        <end position="244"/>
    </location>
</feature>
<dbReference type="PANTHER" id="PTHR45528:SF1">
    <property type="entry name" value="SENSOR HISTIDINE KINASE CPXA"/>
    <property type="match status" value="1"/>
</dbReference>
<evidence type="ECO:0000313" key="17">
    <source>
        <dbReference type="EMBL" id="OPA74628.1"/>
    </source>
</evidence>
<dbReference type="STRING" id="1324314.BVG16_22975"/>
<evidence type="ECO:0000256" key="6">
    <source>
        <dbReference type="ARBA" id="ARBA00022679"/>
    </source>
</evidence>
<keyword evidence="12" id="KW-0902">Two-component regulatory system</keyword>
<evidence type="ECO:0000256" key="3">
    <source>
        <dbReference type="ARBA" id="ARBA00012438"/>
    </source>
</evidence>
<name>A0A1T2X405_9BACL</name>
<feature type="domain" description="Histidine kinase" evidence="15">
    <location>
        <begin position="252"/>
        <end position="466"/>
    </location>
</feature>
<keyword evidence="5" id="KW-0597">Phosphoprotein</keyword>
<dbReference type="InterPro" id="IPR050398">
    <property type="entry name" value="HssS/ArlS-like"/>
</dbReference>
<dbReference type="Gene3D" id="1.10.8.500">
    <property type="entry name" value="HAMP domain in histidine kinase"/>
    <property type="match status" value="1"/>
</dbReference>
<dbReference type="AlphaFoldDB" id="A0A1T2X405"/>
<evidence type="ECO:0000256" key="7">
    <source>
        <dbReference type="ARBA" id="ARBA00022692"/>
    </source>
</evidence>
<dbReference type="SUPFAM" id="SSF55874">
    <property type="entry name" value="ATPase domain of HSP90 chaperone/DNA topoisomerase II/histidine kinase"/>
    <property type="match status" value="1"/>
</dbReference>
<reference evidence="17 18" key="1">
    <citation type="submission" date="2017-01" db="EMBL/GenBank/DDBJ databases">
        <title>Genome analysis of Paenibacillus selenitrireducens ES3-24.</title>
        <authorList>
            <person name="Xu D."/>
            <person name="Yao R."/>
            <person name="Zheng S."/>
        </authorList>
    </citation>
    <scope>NUCLEOTIDE SEQUENCE [LARGE SCALE GENOMIC DNA]</scope>
    <source>
        <strain evidence="17 18">ES3-24</strain>
    </source>
</reference>